<keyword evidence="3" id="KW-0804">Transcription</keyword>
<accession>A0A242KAV6</accession>
<evidence type="ECO:0000259" key="4">
    <source>
        <dbReference type="PROSITE" id="PS50043"/>
    </source>
</evidence>
<comment type="caution">
    <text evidence="5">The sequence shown here is derived from an EMBL/GenBank/DDBJ whole genome shotgun (WGS) entry which is preliminary data.</text>
</comment>
<dbReference type="GO" id="GO:0003677">
    <property type="term" value="F:DNA binding"/>
    <property type="evidence" value="ECO:0007669"/>
    <property type="project" value="UniProtKB-KW"/>
</dbReference>
<dbReference type="InterPro" id="IPR036388">
    <property type="entry name" value="WH-like_DNA-bd_sf"/>
</dbReference>
<reference evidence="5" key="1">
    <citation type="submission" date="2017-05" db="EMBL/GenBank/DDBJ databases">
        <title>The Genome Sequence of Enterococcus sp. 9E7_DIV0242.</title>
        <authorList>
            <consortium name="The Broad Institute Genomics Platform"/>
            <consortium name="The Broad Institute Genomic Center for Infectious Diseases"/>
            <person name="Earl A."/>
            <person name="Manson A."/>
            <person name="Schwartman J."/>
            <person name="Gilmore M."/>
            <person name="Abouelleil A."/>
            <person name="Cao P."/>
            <person name="Chapman S."/>
            <person name="Cusick C."/>
            <person name="Shea T."/>
            <person name="Young S."/>
            <person name="Neafsey D."/>
            <person name="Nusbaum C."/>
            <person name="Birren B."/>
        </authorList>
    </citation>
    <scope>NUCLEOTIDE SEQUENCE [LARGE SCALE GENOMIC DNA]</scope>
    <source>
        <strain evidence="5">9E7_DIV0242</strain>
    </source>
</reference>
<dbReference type="SMART" id="SM00421">
    <property type="entry name" value="HTH_LUXR"/>
    <property type="match status" value="1"/>
</dbReference>
<dbReference type="AlphaFoldDB" id="A0A242KAV6"/>
<organism evidence="5">
    <name type="scientific">Candidatus Enterococcus clewellii</name>
    <dbReference type="NCBI Taxonomy" id="1834193"/>
    <lineage>
        <taxon>Bacteria</taxon>
        <taxon>Bacillati</taxon>
        <taxon>Bacillota</taxon>
        <taxon>Bacilli</taxon>
        <taxon>Lactobacillales</taxon>
        <taxon>Enterococcaceae</taxon>
        <taxon>Enterococcus</taxon>
    </lineage>
</organism>
<dbReference type="InterPro" id="IPR016032">
    <property type="entry name" value="Sig_transdc_resp-reg_C-effctor"/>
</dbReference>
<evidence type="ECO:0000256" key="2">
    <source>
        <dbReference type="ARBA" id="ARBA00023125"/>
    </source>
</evidence>
<evidence type="ECO:0000256" key="1">
    <source>
        <dbReference type="ARBA" id="ARBA00023015"/>
    </source>
</evidence>
<name>A0A242KAV6_9ENTE</name>
<dbReference type="SUPFAM" id="SSF46894">
    <property type="entry name" value="C-terminal effector domain of the bipartite response regulators"/>
    <property type="match status" value="1"/>
</dbReference>
<dbReference type="EMBL" id="NGMM01000001">
    <property type="protein sequence ID" value="OTP18209.1"/>
    <property type="molecule type" value="Genomic_DNA"/>
</dbReference>
<dbReference type="Pfam" id="PF00196">
    <property type="entry name" value="GerE"/>
    <property type="match status" value="1"/>
</dbReference>
<evidence type="ECO:0000256" key="3">
    <source>
        <dbReference type="ARBA" id="ARBA00023163"/>
    </source>
</evidence>
<feature type="domain" description="HTH luxR-type" evidence="4">
    <location>
        <begin position="43"/>
        <end position="108"/>
    </location>
</feature>
<dbReference type="CDD" id="cd06170">
    <property type="entry name" value="LuxR_C_like"/>
    <property type="match status" value="1"/>
</dbReference>
<dbReference type="PANTHER" id="PTHR44688">
    <property type="entry name" value="DNA-BINDING TRANSCRIPTIONAL ACTIVATOR DEVR_DOSR"/>
    <property type="match status" value="1"/>
</dbReference>
<dbReference type="PANTHER" id="PTHR44688:SF16">
    <property type="entry name" value="DNA-BINDING TRANSCRIPTIONAL ACTIVATOR DEVR_DOSR"/>
    <property type="match status" value="1"/>
</dbReference>
<dbReference type="PROSITE" id="PS50043">
    <property type="entry name" value="HTH_LUXR_2"/>
    <property type="match status" value="1"/>
</dbReference>
<dbReference type="PRINTS" id="PR00038">
    <property type="entry name" value="HTHLUXR"/>
</dbReference>
<evidence type="ECO:0000313" key="5">
    <source>
        <dbReference type="EMBL" id="OTP18209.1"/>
    </source>
</evidence>
<protein>
    <recommendedName>
        <fullName evidence="4">HTH luxR-type domain-containing protein</fullName>
    </recommendedName>
</protein>
<proteinExistence type="predicted"/>
<dbReference type="InterPro" id="IPR000792">
    <property type="entry name" value="Tscrpt_reg_LuxR_C"/>
</dbReference>
<gene>
    <name evidence="5" type="ORF">A5888_000021</name>
</gene>
<dbReference type="PROSITE" id="PS00622">
    <property type="entry name" value="HTH_LUXR_1"/>
    <property type="match status" value="1"/>
</dbReference>
<dbReference type="GO" id="GO:0006355">
    <property type="term" value="P:regulation of DNA-templated transcription"/>
    <property type="evidence" value="ECO:0007669"/>
    <property type="project" value="InterPro"/>
</dbReference>
<keyword evidence="1" id="KW-0805">Transcription regulation</keyword>
<keyword evidence="2" id="KW-0238">DNA-binding</keyword>
<dbReference type="Gene3D" id="1.10.10.10">
    <property type="entry name" value="Winged helix-like DNA-binding domain superfamily/Winged helix DNA-binding domain"/>
    <property type="match status" value="1"/>
</dbReference>
<sequence>MGIFYYYKEELSQLFEKYSEIITADLGAKEQKFHKQVLKICLKNSNSELLTERELDVLREIANGRSNKEIGETLFISLATVKTHVLNIYRKLEVNSRILAVEKARELTIL</sequence>